<keyword evidence="5" id="KW-0964">Secreted</keyword>
<sequence length="465" mass="47780">MGLTAAGIGSGLDVETMISKLVTLQKQPLQQLQTTASSINSQISTMGSLKSLMSTLKDTASKLTDSNAWQLTTAASSNAAVAVKVTGAATPGASEISVQQLARSQSLASGNFAIASGATSAVFGAAGNLTITNSLDSSKTTGPIAITADMTLDQVAAAINQKSSASGVTASVLQDANGQRLVMRSKDSGVANAFTISGDGAITDALGTTGTTPTAVLQAAQNAKATVNGIAVESATNDFKQTLPGLSFTVSQVTQAGAPAVVTVTSDTDGMKKNLQSFMDAFNALSSKLAEVTKYDADTKTAGVMQGDSTIVGLNNGLRGVLSSSLGGINLSDIGIQLGKGGQLAFGTSSTDKAKLEATLQNPAKLAQMFSAPGEDGKPATKGLAVRMKEYADQMLTFDTGLFDAKNKSLQKLKTQNGKDQDNVNARADAFEQRMRAQYTALDTKMGSYSALSAYMSQQISQWNR</sequence>
<dbReference type="EMBL" id="JBFYGN010000004">
    <property type="protein sequence ID" value="MEX8192080.1"/>
    <property type="molecule type" value="Genomic_DNA"/>
</dbReference>
<evidence type="ECO:0000259" key="6">
    <source>
        <dbReference type="Pfam" id="PF02465"/>
    </source>
</evidence>
<comment type="subcellular location">
    <subcellularLocation>
        <location evidence="5">Secreted</location>
    </subcellularLocation>
    <subcellularLocation>
        <location evidence="5">Bacterial flagellum</location>
    </subcellularLocation>
</comment>
<keyword evidence="8" id="KW-0282">Flagellum</keyword>
<feature type="domain" description="Flagellar hook-associated protein 2 N-terminal" evidence="6">
    <location>
        <begin position="10"/>
        <end position="105"/>
    </location>
</feature>
<dbReference type="Pfam" id="PF07196">
    <property type="entry name" value="Flagellin_IN"/>
    <property type="match status" value="1"/>
</dbReference>
<dbReference type="Gene3D" id="3.30.70.2120">
    <property type="match status" value="1"/>
</dbReference>
<evidence type="ECO:0000256" key="4">
    <source>
        <dbReference type="ARBA" id="ARBA00023143"/>
    </source>
</evidence>
<comment type="function">
    <text evidence="5">Required for morphogenesis and for the elongation of the flagellar filament by facilitating polymerization of the flagellin monomers at the tip of growing filament. Forms a capping structure, which prevents flagellin subunits (transported through the central channel of the flagellum) from leaking out without polymerization at the distal end.</text>
</comment>
<gene>
    <name evidence="8" type="primary">fliD</name>
    <name evidence="8" type="ORF">AB6724_04410</name>
</gene>
<dbReference type="PANTHER" id="PTHR30288">
    <property type="entry name" value="FLAGELLAR CAP/ASSEMBLY PROTEIN FLID"/>
    <property type="match status" value="1"/>
</dbReference>
<name>A0ABV3ZRW1_9BURK</name>
<evidence type="ECO:0000313" key="8">
    <source>
        <dbReference type="EMBL" id="MEX8192080.1"/>
    </source>
</evidence>
<feature type="domain" description="Flagellar hook-associated protein 2 C-terminal" evidence="7">
    <location>
        <begin position="220"/>
        <end position="449"/>
    </location>
</feature>
<dbReference type="InterPro" id="IPR010810">
    <property type="entry name" value="Flagellin_hook_IN_motif"/>
</dbReference>
<proteinExistence type="inferred from homology"/>
<dbReference type="RefSeq" id="WP_369337300.1">
    <property type="nucleotide sequence ID" value="NZ_JBFYGN010000004.1"/>
</dbReference>
<comment type="caution">
    <text evidence="8">The sequence shown here is derived from an EMBL/GenBank/DDBJ whole genome shotgun (WGS) entry which is preliminary data.</text>
</comment>
<keyword evidence="4 5" id="KW-0975">Bacterial flagellum</keyword>
<keyword evidence="8" id="KW-0966">Cell projection</keyword>
<evidence type="ECO:0000256" key="5">
    <source>
        <dbReference type="RuleBase" id="RU362066"/>
    </source>
</evidence>
<evidence type="ECO:0000256" key="3">
    <source>
        <dbReference type="ARBA" id="ARBA00023054"/>
    </source>
</evidence>
<evidence type="ECO:0000256" key="1">
    <source>
        <dbReference type="ARBA" id="ARBA00009764"/>
    </source>
</evidence>
<keyword evidence="9" id="KW-1185">Reference proteome</keyword>
<dbReference type="PANTHER" id="PTHR30288:SF0">
    <property type="entry name" value="FLAGELLAR HOOK-ASSOCIATED PROTEIN 2"/>
    <property type="match status" value="1"/>
</dbReference>
<reference evidence="8 9" key="1">
    <citation type="journal article" date="2013" name="Int. J. Syst. Evol. Microbiol.">
        <title>Comamonas guangdongensis sp. nov., isolated from subterranean forest sediment, and emended description of the genus Comamonas.</title>
        <authorList>
            <person name="Zhang J."/>
            <person name="Wang Y."/>
            <person name="Zhou S."/>
            <person name="Wu C."/>
            <person name="He J."/>
            <person name="Li F."/>
        </authorList>
    </citation>
    <scope>NUCLEOTIDE SEQUENCE [LARGE SCALE GENOMIC DNA]</scope>
    <source>
        <strain evidence="8 9">CCTCC AB2011133</strain>
    </source>
</reference>
<organism evidence="8 9">
    <name type="scientific">Comamonas guangdongensis</name>
    <dbReference type="NCBI Taxonomy" id="510515"/>
    <lineage>
        <taxon>Bacteria</taxon>
        <taxon>Pseudomonadati</taxon>
        <taxon>Pseudomonadota</taxon>
        <taxon>Betaproteobacteria</taxon>
        <taxon>Burkholderiales</taxon>
        <taxon>Comamonadaceae</taxon>
        <taxon>Comamonas</taxon>
    </lineage>
</organism>
<keyword evidence="8" id="KW-0969">Cilium</keyword>
<dbReference type="InterPro" id="IPR040026">
    <property type="entry name" value="FliD"/>
</dbReference>
<dbReference type="Proteomes" id="UP001561046">
    <property type="component" value="Unassembled WGS sequence"/>
</dbReference>
<evidence type="ECO:0000256" key="2">
    <source>
        <dbReference type="ARBA" id="ARBA00011255"/>
    </source>
</evidence>
<keyword evidence="3" id="KW-0175">Coiled coil</keyword>
<comment type="subunit">
    <text evidence="2 5">Homopentamer.</text>
</comment>
<dbReference type="Pfam" id="PF07195">
    <property type="entry name" value="FliD_C"/>
    <property type="match status" value="1"/>
</dbReference>
<evidence type="ECO:0000313" key="9">
    <source>
        <dbReference type="Proteomes" id="UP001561046"/>
    </source>
</evidence>
<dbReference type="Pfam" id="PF02465">
    <property type="entry name" value="FliD_N"/>
    <property type="match status" value="1"/>
</dbReference>
<dbReference type="InterPro" id="IPR003481">
    <property type="entry name" value="FliD_N"/>
</dbReference>
<evidence type="ECO:0000259" key="7">
    <source>
        <dbReference type="Pfam" id="PF07195"/>
    </source>
</evidence>
<dbReference type="InterPro" id="IPR010809">
    <property type="entry name" value="FliD_C"/>
</dbReference>
<comment type="similarity">
    <text evidence="1 5">Belongs to the FliD family.</text>
</comment>
<protein>
    <recommendedName>
        <fullName evidence="5">Flagellar hook-associated protein 2</fullName>
        <shortName evidence="5">HAP2</shortName>
    </recommendedName>
    <alternativeName>
        <fullName evidence="5">Flagellar cap protein</fullName>
    </alternativeName>
</protein>
<accession>A0ABV3ZRW1</accession>